<dbReference type="EMBL" id="JACBNQ010000004">
    <property type="protein sequence ID" value="NYB73817.1"/>
    <property type="molecule type" value="Genomic_DNA"/>
</dbReference>
<reference evidence="1" key="1">
    <citation type="submission" date="2020-07" db="EMBL/GenBank/DDBJ databases">
        <title>Genomic analysis of a strain of Sedimentibacter Hydroxybenzoicus DSM7310.</title>
        <authorList>
            <person name="Ma S."/>
        </authorList>
    </citation>
    <scope>NUCLEOTIDE SEQUENCE</scope>
    <source>
        <strain evidence="1">DSM 7310</strain>
    </source>
</reference>
<dbReference type="InterPro" id="IPR009097">
    <property type="entry name" value="Cyclic_Pdiesterase"/>
</dbReference>
<dbReference type="GO" id="GO:0016874">
    <property type="term" value="F:ligase activity"/>
    <property type="evidence" value="ECO:0007669"/>
    <property type="project" value="UniProtKB-KW"/>
</dbReference>
<dbReference type="RefSeq" id="WP_179237505.1">
    <property type="nucleotide sequence ID" value="NZ_JACBNQ010000004.1"/>
</dbReference>
<keyword evidence="2" id="KW-1185">Reference proteome</keyword>
<evidence type="ECO:0000313" key="1">
    <source>
        <dbReference type="EMBL" id="NYB73817.1"/>
    </source>
</evidence>
<evidence type="ECO:0000313" key="2">
    <source>
        <dbReference type="Proteomes" id="UP000611629"/>
    </source>
</evidence>
<dbReference type="Pfam" id="PF13563">
    <property type="entry name" value="2_5_RNA_ligase2"/>
    <property type="match status" value="1"/>
</dbReference>
<dbReference type="SUPFAM" id="SSF55144">
    <property type="entry name" value="LigT-like"/>
    <property type="match status" value="1"/>
</dbReference>
<keyword evidence="1" id="KW-0436">Ligase</keyword>
<comment type="caution">
    <text evidence="1">The sequence shown here is derived from an EMBL/GenBank/DDBJ whole genome shotgun (WGS) entry which is preliminary data.</text>
</comment>
<gene>
    <name evidence="1" type="ORF">HZF24_06650</name>
</gene>
<dbReference type="AlphaFoldDB" id="A0A974BJB3"/>
<dbReference type="Gene3D" id="3.90.1140.10">
    <property type="entry name" value="Cyclic phosphodiesterase"/>
    <property type="match status" value="1"/>
</dbReference>
<proteinExistence type="predicted"/>
<name>A0A974BJB3_SEDHY</name>
<sequence>MNQLRTLCVMGTFDSQANQEVLLIKEKLKSEGISTDIYEPHITFGIYTELDEERLLKWVSNVAEQHKKFNVYFNHFGFFSDAPFCFLAPSSSYSLLDLHSGIREKYDNLCADKGCLYSLKQQKWTPHMTIASVEPGQEERLFSILWKNFLPFTAELTKLKITSSDTSEDVGVFELQ</sequence>
<organism evidence="1 2">
    <name type="scientific">Sedimentibacter hydroxybenzoicus DSM 7310</name>
    <dbReference type="NCBI Taxonomy" id="1123245"/>
    <lineage>
        <taxon>Bacteria</taxon>
        <taxon>Bacillati</taxon>
        <taxon>Bacillota</taxon>
        <taxon>Tissierellia</taxon>
        <taxon>Sedimentibacter</taxon>
    </lineage>
</organism>
<protein>
    <submittedName>
        <fullName evidence="1">2'-5' RNA ligase family protein</fullName>
    </submittedName>
</protein>
<dbReference type="Proteomes" id="UP000611629">
    <property type="component" value="Unassembled WGS sequence"/>
</dbReference>
<accession>A0A974BJB3</accession>